<proteinExistence type="predicted"/>
<feature type="region of interest" description="Disordered" evidence="1">
    <location>
        <begin position="193"/>
        <end position="285"/>
    </location>
</feature>
<dbReference type="Proteomes" id="UP001303001">
    <property type="component" value="Chromosome"/>
</dbReference>
<evidence type="ECO:0008006" key="5">
    <source>
        <dbReference type="Google" id="ProtNLM"/>
    </source>
</evidence>
<protein>
    <recommendedName>
        <fullName evidence="5">Lipoprotein</fullName>
    </recommendedName>
</protein>
<dbReference type="EMBL" id="CP134876">
    <property type="protein sequence ID" value="WNM38845.1"/>
    <property type="molecule type" value="Genomic_DNA"/>
</dbReference>
<keyword evidence="2" id="KW-0732">Signal</keyword>
<evidence type="ECO:0000313" key="4">
    <source>
        <dbReference type="Proteomes" id="UP001303001"/>
    </source>
</evidence>
<sequence length="285" mass="28943">MIRRSPASVAVLAVLASIAACAPAPATGESTPAASAPSLVAPSPRDGGAAQALRDRYAANGTLIGLAEDPAYRDEKLDSDGMACGRLLPLLDRRLAAVAHVFGTPDGTTPEEFVEITQETVVYPTEAVAAEAVRQIFDLFETCDQDVEAGQVTDGHAAADLPAGTGVPGRAVTATMTLPDGTRFPTVTAACATPGSCSASPSGPAPQETPRRGSRRRSSPPDKGCAGEGVPAGRRVPMLAGLVPVSGSTGPRCRRRCRRGDRRAAAGALPDRAVGTGDVVVDAGP</sequence>
<feature type="compositionally biased region" description="Low complexity" evidence="1">
    <location>
        <begin position="193"/>
        <end position="206"/>
    </location>
</feature>
<keyword evidence="4" id="KW-1185">Reference proteome</keyword>
<evidence type="ECO:0000256" key="2">
    <source>
        <dbReference type="SAM" id="SignalP"/>
    </source>
</evidence>
<gene>
    <name evidence="3" type="ORF">RMN56_27535</name>
</gene>
<feature type="compositionally biased region" description="Low complexity" evidence="1">
    <location>
        <begin position="26"/>
        <end position="44"/>
    </location>
</feature>
<accession>A0ABY9ZV09</accession>
<feature type="compositionally biased region" description="Low complexity" evidence="1">
    <location>
        <begin position="265"/>
        <end position="285"/>
    </location>
</feature>
<organism evidence="3 4">
    <name type="scientific">Micromonospora halotolerans</name>
    <dbReference type="NCBI Taxonomy" id="709879"/>
    <lineage>
        <taxon>Bacteria</taxon>
        <taxon>Bacillati</taxon>
        <taxon>Actinomycetota</taxon>
        <taxon>Actinomycetes</taxon>
        <taxon>Micromonosporales</taxon>
        <taxon>Micromonosporaceae</taxon>
        <taxon>Micromonospora</taxon>
    </lineage>
</organism>
<evidence type="ECO:0000256" key="1">
    <source>
        <dbReference type="SAM" id="MobiDB-lite"/>
    </source>
</evidence>
<feature type="compositionally biased region" description="Basic residues" evidence="1">
    <location>
        <begin position="252"/>
        <end position="261"/>
    </location>
</feature>
<feature type="signal peptide" evidence="2">
    <location>
        <begin position="1"/>
        <end position="26"/>
    </location>
</feature>
<evidence type="ECO:0000313" key="3">
    <source>
        <dbReference type="EMBL" id="WNM38845.1"/>
    </source>
</evidence>
<dbReference type="RefSeq" id="WP_313720566.1">
    <property type="nucleotide sequence ID" value="NZ_CP134876.1"/>
</dbReference>
<name>A0ABY9ZV09_9ACTN</name>
<dbReference type="PROSITE" id="PS51257">
    <property type="entry name" value="PROKAR_LIPOPROTEIN"/>
    <property type="match status" value="1"/>
</dbReference>
<feature type="chain" id="PRO_5047470991" description="Lipoprotein" evidence="2">
    <location>
        <begin position="27"/>
        <end position="285"/>
    </location>
</feature>
<feature type="region of interest" description="Disordered" evidence="1">
    <location>
        <begin position="26"/>
        <end position="48"/>
    </location>
</feature>
<reference evidence="3 4" key="1">
    <citation type="submission" date="2023-09" db="EMBL/GenBank/DDBJ databases">
        <title>Micromonospora halotolerans DSM 45598 genome sequence.</title>
        <authorList>
            <person name="Mo P."/>
        </authorList>
    </citation>
    <scope>NUCLEOTIDE SEQUENCE [LARGE SCALE GENOMIC DNA]</scope>
    <source>
        <strain evidence="3 4">DSM 45598</strain>
    </source>
</reference>